<dbReference type="PANTHER" id="PTHR43727:SF1">
    <property type="entry name" value="CARBOXYNORSPERMIDINE_CARBOXYSPERMIDINE DECARBOXYLASE"/>
    <property type="match status" value="1"/>
</dbReference>
<evidence type="ECO:0000256" key="3">
    <source>
        <dbReference type="ARBA" id="ARBA00022898"/>
    </source>
</evidence>
<keyword evidence="5" id="KW-0456">Lyase</keyword>
<dbReference type="InterPro" id="IPR009006">
    <property type="entry name" value="Ala_racemase/Decarboxylase_C"/>
</dbReference>
<evidence type="ECO:0000256" key="1">
    <source>
        <dbReference type="ARBA" id="ARBA00001933"/>
    </source>
</evidence>
<keyword evidence="4" id="KW-0745">Spermidine biosynthesis</keyword>
<dbReference type="InterPro" id="IPR005730">
    <property type="entry name" value="Nsp_de-COase"/>
</dbReference>
<evidence type="ECO:0000259" key="6">
    <source>
        <dbReference type="Pfam" id="PF02784"/>
    </source>
</evidence>
<evidence type="ECO:0000256" key="2">
    <source>
        <dbReference type="ARBA" id="ARBA00022793"/>
    </source>
</evidence>
<keyword evidence="2" id="KW-0210">Decarboxylase</keyword>
<dbReference type="GO" id="GO:0008836">
    <property type="term" value="F:diaminopimelate decarboxylase activity"/>
    <property type="evidence" value="ECO:0007669"/>
    <property type="project" value="TreeGrafter"/>
</dbReference>
<dbReference type="PIRSF" id="PIRSF038941">
    <property type="entry name" value="NspC"/>
    <property type="match status" value="1"/>
</dbReference>
<organism evidence="7">
    <name type="scientific">marine metagenome</name>
    <dbReference type="NCBI Taxonomy" id="408172"/>
    <lineage>
        <taxon>unclassified sequences</taxon>
        <taxon>metagenomes</taxon>
        <taxon>ecological metagenomes</taxon>
    </lineage>
</organism>
<evidence type="ECO:0000313" key="7">
    <source>
        <dbReference type="EMBL" id="SUZ64989.1"/>
    </source>
</evidence>
<evidence type="ECO:0000256" key="4">
    <source>
        <dbReference type="ARBA" id="ARBA00023066"/>
    </source>
</evidence>
<dbReference type="GO" id="GO:0045312">
    <property type="term" value="P:nor-spermidine biosynthetic process"/>
    <property type="evidence" value="ECO:0007669"/>
    <property type="project" value="InterPro"/>
</dbReference>
<dbReference type="GO" id="GO:0008295">
    <property type="term" value="P:spermidine biosynthetic process"/>
    <property type="evidence" value="ECO:0007669"/>
    <property type="project" value="UniProtKB-KW"/>
</dbReference>
<gene>
    <name evidence="7" type="ORF">METZ01_LOCUS17843</name>
</gene>
<dbReference type="AlphaFoldDB" id="A0A381PFU0"/>
<comment type="cofactor">
    <cofactor evidence="1">
        <name>pyridoxal 5'-phosphate</name>
        <dbReference type="ChEBI" id="CHEBI:597326"/>
    </cofactor>
</comment>
<dbReference type="PANTHER" id="PTHR43727">
    <property type="entry name" value="DIAMINOPIMELATE DECARBOXYLASE"/>
    <property type="match status" value="1"/>
</dbReference>
<name>A0A381PFU0_9ZZZZ</name>
<protein>
    <recommendedName>
        <fullName evidence="6">Orn/DAP/Arg decarboxylase 2 N-terminal domain-containing protein</fullName>
    </recommendedName>
</protein>
<dbReference type="InterPro" id="IPR029066">
    <property type="entry name" value="PLP-binding_barrel"/>
</dbReference>
<dbReference type="Gene3D" id="3.20.20.10">
    <property type="entry name" value="Alanine racemase"/>
    <property type="match status" value="1"/>
</dbReference>
<dbReference type="InterPro" id="IPR022644">
    <property type="entry name" value="De-COase2_N"/>
</dbReference>
<keyword evidence="3" id="KW-0663">Pyridoxal phosphate</keyword>
<sequence>MSTNPNQATLDELAELAVVFENAAWSIATPAFVYEDAFIVSRCEHLKEIADKANCRLLYSIKALTLPWVLDLIEPYVHGFSTSSLYEATTARDVLPAESTVHLTTPGLRPDQIRKISENCDYISFNTVSQWLRHKDDVVKDLEVGLRVNPEVSFLDDPRYDPCRAYSKLGISAYAIKEALSRRSPASHGISGLLFHNNCNSPDLREVLLSVQKLEMELDQVLAGLRWINLGGGYLFDKDSTNQDAFYEAVASLQTRYGLEVYIEPGSAFVRDAGFLVSTVLDLIESNGRSIAVLDTTVNHLPESFEYEWRPDVLMDVEGGQYPYIIAGSTCLAGDVFGEYAFAKPLEIGSTVVMYGVGAYNLVKAHTFNGVPLPSIYSLGANGEVDLMHEFTLEEQSARWGFEASARFRD</sequence>
<dbReference type="Pfam" id="PF02784">
    <property type="entry name" value="Orn_Arg_deC_N"/>
    <property type="match status" value="1"/>
</dbReference>
<reference evidence="7" key="1">
    <citation type="submission" date="2018-05" db="EMBL/GenBank/DDBJ databases">
        <authorList>
            <person name="Lanie J.A."/>
            <person name="Ng W.-L."/>
            <person name="Kazmierczak K.M."/>
            <person name="Andrzejewski T.M."/>
            <person name="Davidsen T.M."/>
            <person name="Wayne K.J."/>
            <person name="Tettelin H."/>
            <person name="Glass J.I."/>
            <person name="Rusch D."/>
            <person name="Podicherti R."/>
            <person name="Tsui H.-C.T."/>
            <person name="Winkler M.E."/>
        </authorList>
    </citation>
    <scope>NUCLEOTIDE SEQUENCE</scope>
</reference>
<feature type="domain" description="Orn/DAP/Arg decarboxylase 2 N-terminal" evidence="6">
    <location>
        <begin position="39"/>
        <end position="270"/>
    </location>
</feature>
<dbReference type="EMBL" id="UINC01000948">
    <property type="protein sequence ID" value="SUZ64989.1"/>
    <property type="molecule type" value="Genomic_DNA"/>
</dbReference>
<dbReference type="SUPFAM" id="SSF50621">
    <property type="entry name" value="Alanine racemase C-terminal domain-like"/>
    <property type="match status" value="1"/>
</dbReference>
<dbReference type="Gene3D" id="2.40.37.10">
    <property type="entry name" value="Lyase, Ornithine Decarboxylase, Chain A, domain 1"/>
    <property type="match status" value="1"/>
</dbReference>
<proteinExistence type="predicted"/>
<accession>A0A381PFU0</accession>
<dbReference type="GO" id="GO:0009089">
    <property type="term" value="P:lysine biosynthetic process via diaminopimelate"/>
    <property type="evidence" value="ECO:0007669"/>
    <property type="project" value="TreeGrafter"/>
</dbReference>
<dbReference type="SUPFAM" id="SSF51419">
    <property type="entry name" value="PLP-binding barrel"/>
    <property type="match status" value="1"/>
</dbReference>
<evidence type="ECO:0000256" key="5">
    <source>
        <dbReference type="ARBA" id="ARBA00023239"/>
    </source>
</evidence>